<dbReference type="RefSeq" id="WP_115693732.1">
    <property type="nucleotide sequence ID" value="NZ_CP031417.1"/>
</dbReference>
<keyword evidence="3" id="KW-0472">Membrane</keyword>
<keyword evidence="2 6" id="KW-0732">Signal</keyword>
<dbReference type="AlphaFoldDB" id="A0A346A2F6"/>
<name>A0A346A2F6_9HYPH</name>
<organism evidence="8 9">
    <name type="scientific">Pseudolabrys taiwanensis</name>
    <dbReference type="NCBI Taxonomy" id="331696"/>
    <lineage>
        <taxon>Bacteria</taxon>
        <taxon>Pseudomonadati</taxon>
        <taxon>Pseudomonadota</taxon>
        <taxon>Alphaproteobacteria</taxon>
        <taxon>Hyphomicrobiales</taxon>
        <taxon>Xanthobacteraceae</taxon>
        <taxon>Pseudolabrys</taxon>
    </lineage>
</organism>
<keyword evidence="4" id="KW-0998">Cell outer membrane</keyword>
<dbReference type="OrthoDB" id="9815357at2"/>
<comment type="similarity">
    <text evidence="5">Belongs to the Omp25/RopB family.</text>
</comment>
<evidence type="ECO:0000256" key="5">
    <source>
        <dbReference type="ARBA" id="ARBA00038306"/>
    </source>
</evidence>
<keyword evidence="9" id="KW-1185">Reference proteome</keyword>
<accession>A0A346A2F6</accession>
<evidence type="ECO:0000256" key="4">
    <source>
        <dbReference type="ARBA" id="ARBA00023237"/>
    </source>
</evidence>
<dbReference type="Gene3D" id="2.40.160.20">
    <property type="match status" value="1"/>
</dbReference>
<feature type="domain" description="Outer membrane protein beta-barrel" evidence="7">
    <location>
        <begin position="10"/>
        <end position="226"/>
    </location>
</feature>
<evidence type="ECO:0000256" key="3">
    <source>
        <dbReference type="ARBA" id="ARBA00023136"/>
    </source>
</evidence>
<dbReference type="InterPro" id="IPR051692">
    <property type="entry name" value="OMP-like"/>
</dbReference>
<dbReference type="PANTHER" id="PTHR34001:SF3">
    <property type="entry name" value="BLL7405 PROTEIN"/>
    <property type="match status" value="1"/>
</dbReference>
<comment type="subcellular location">
    <subcellularLocation>
        <location evidence="1">Cell outer membrane</location>
    </subcellularLocation>
</comment>
<gene>
    <name evidence="8" type="ORF">DW352_24210</name>
</gene>
<dbReference type="KEGG" id="ptaw:DW352_24210"/>
<feature type="signal peptide" evidence="6">
    <location>
        <begin position="1"/>
        <end position="21"/>
    </location>
</feature>
<evidence type="ECO:0000259" key="7">
    <source>
        <dbReference type="Pfam" id="PF13505"/>
    </source>
</evidence>
<dbReference type="Proteomes" id="UP000254889">
    <property type="component" value="Chromosome"/>
</dbReference>
<dbReference type="EMBL" id="CP031417">
    <property type="protein sequence ID" value="AXK83353.1"/>
    <property type="molecule type" value="Genomic_DNA"/>
</dbReference>
<dbReference type="InterPro" id="IPR027385">
    <property type="entry name" value="Beta-barrel_OMP"/>
</dbReference>
<proteinExistence type="inferred from homology"/>
<protein>
    <submittedName>
        <fullName evidence="8">Porin family protein</fullName>
    </submittedName>
</protein>
<dbReference type="PANTHER" id="PTHR34001">
    <property type="entry name" value="BLL7405 PROTEIN"/>
    <property type="match status" value="1"/>
</dbReference>
<dbReference type="GO" id="GO:0009279">
    <property type="term" value="C:cell outer membrane"/>
    <property type="evidence" value="ECO:0007669"/>
    <property type="project" value="UniProtKB-SubCell"/>
</dbReference>
<dbReference type="Pfam" id="PF13505">
    <property type="entry name" value="OMP_b-brl"/>
    <property type="match status" value="1"/>
</dbReference>
<reference evidence="8 9" key="1">
    <citation type="submission" date="2018-07" db="EMBL/GenBank/DDBJ databases">
        <authorList>
            <person name="Quirk P.G."/>
            <person name="Krulwich T.A."/>
        </authorList>
    </citation>
    <scope>NUCLEOTIDE SEQUENCE [LARGE SCALE GENOMIC DNA]</scope>
    <source>
        <strain evidence="8 9">CC-BB4</strain>
    </source>
</reference>
<feature type="chain" id="PRO_5016872091" evidence="6">
    <location>
        <begin position="22"/>
        <end position="230"/>
    </location>
</feature>
<sequence length="230" mass="24854">MRRLVAGLLGATLLGGVAAQAADLPVKAPVYKAPPLPIYNWTGCYLGGNVGGVWGRSNINIPGYPSNFNINNSSFIGGGQLGCNYQIQQFVLGIEGDWDGMSLSGDALSGGAASERYSVKWNWEASVRGRLGWAPVNTPWLFYFTGGATWAHMSSANFIPGVVSTTALSGTHNGWTVGGGVEYQLTPNWILGVEYRYSQYQKKTYQYLGPVDVDLKTNAIMGRISYLFHL</sequence>
<evidence type="ECO:0000256" key="6">
    <source>
        <dbReference type="SAM" id="SignalP"/>
    </source>
</evidence>
<dbReference type="SUPFAM" id="SSF56925">
    <property type="entry name" value="OMPA-like"/>
    <property type="match status" value="1"/>
</dbReference>
<dbReference type="InterPro" id="IPR011250">
    <property type="entry name" value="OMP/PagP_B-barrel"/>
</dbReference>
<evidence type="ECO:0000256" key="2">
    <source>
        <dbReference type="ARBA" id="ARBA00022729"/>
    </source>
</evidence>
<evidence type="ECO:0000313" key="9">
    <source>
        <dbReference type="Proteomes" id="UP000254889"/>
    </source>
</evidence>
<evidence type="ECO:0000313" key="8">
    <source>
        <dbReference type="EMBL" id="AXK83353.1"/>
    </source>
</evidence>
<evidence type="ECO:0000256" key="1">
    <source>
        <dbReference type="ARBA" id="ARBA00004442"/>
    </source>
</evidence>